<sequence length="336" mass="35279">MLRILSTALALAAAVSSSVLAPRAGVCNADNCLRAIRNTAKPGAADCSAFLRTTVTPATVTMTTYLTVSQAVSSIVSVTQTNTLEETATTVEQLTETTSITVAANAKRAAPTVPAYASPCSGEVRYSSACSCLGVTATATIVAPAPSTWVTISETTYTTVLITSTVDTTTLSTTVTTLTQSTTGTTTTVSITPSPTSFVMQVINAGNSALNGQYLQKVVVNNQRTFTLTTDLASAEKFKTTSQNYVTDAAGAGLLLCSLRNVYQYLFYNTQAEFAGTSRQALTCTYDAAKTMSCVTPDGYSIFGYYTQTSKVAWAESQSRIDGTGSPRLYFRAVSV</sequence>
<dbReference type="Proteomes" id="UP001629113">
    <property type="component" value="Unassembled WGS sequence"/>
</dbReference>
<feature type="chain" id="PRO_5045125516" evidence="1">
    <location>
        <begin position="18"/>
        <end position="336"/>
    </location>
</feature>
<keyword evidence="3" id="KW-1185">Reference proteome</keyword>
<organism evidence="2 3">
    <name type="scientific">Phlyctema vagabunda</name>
    <dbReference type="NCBI Taxonomy" id="108571"/>
    <lineage>
        <taxon>Eukaryota</taxon>
        <taxon>Fungi</taxon>
        <taxon>Dikarya</taxon>
        <taxon>Ascomycota</taxon>
        <taxon>Pezizomycotina</taxon>
        <taxon>Leotiomycetes</taxon>
        <taxon>Helotiales</taxon>
        <taxon>Dermateaceae</taxon>
        <taxon>Phlyctema</taxon>
    </lineage>
</organism>
<gene>
    <name evidence="2" type="ORF">PVAG01_05841</name>
</gene>
<feature type="signal peptide" evidence="1">
    <location>
        <begin position="1"/>
        <end position="17"/>
    </location>
</feature>
<comment type="caution">
    <text evidence="2">The sequence shown here is derived from an EMBL/GenBank/DDBJ whole genome shotgun (WGS) entry which is preliminary data.</text>
</comment>
<keyword evidence="1" id="KW-0732">Signal</keyword>
<evidence type="ECO:0000256" key="1">
    <source>
        <dbReference type="SAM" id="SignalP"/>
    </source>
</evidence>
<reference evidence="2 3" key="1">
    <citation type="submission" date="2024-06" db="EMBL/GenBank/DDBJ databases">
        <title>Complete genome of Phlyctema vagabunda strain 19-DSS-EL-015.</title>
        <authorList>
            <person name="Fiorenzani C."/>
        </authorList>
    </citation>
    <scope>NUCLEOTIDE SEQUENCE [LARGE SCALE GENOMIC DNA]</scope>
    <source>
        <strain evidence="2 3">19-DSS-EL-015</strain>
    </source>
</reference>
<dbReference type="EMBL" id="JBFCZG010000005">
    <property type="protein sequence ID" value="KAL3421685.1"/>
    <property type="molecule type" value="Genomic_DNA"/>
</dbReference>
<protein>
    <submittedName>
        <fullName evidence="2">Uncharacterized protein</fullName>
    </submittedName>
</protein>
<evidence type="ECO:0000313" key="3">
    <source>
        <dbReference type="Proteomes" id="UP001629113"/>
    </source>
</evidence>
<evidence type="ECO:0000313" key="2">
    <source>
        <dbReference type="EMBL" id="KAL3421685.1"/>
    </source>
</evidence>
<name>A0ABR4PEG8_9HELO</name>
<proteinExistence type="predicted"/>
<accession>A0ABR4PEG8</accession>